<dbReference type="PATRIC" id="fig|438.15.peg.1112"/>
<protein>
    <recommendedName>
        <fullName evidence="3">Phage major capsid protein</fullName>
    </recommendedName>
</protein>
<dbReference type="EMBL" id="LYUD01000099">
    <property type="protein sequence ID" value="OAZ72425.1"/>
    <property type="molecule type" value="Genomic_DNA"/>
</dbReference>
<evidence type="ECO:0000313" key="1">
    <source>
        <dbReference type="EMBL" id="OAZ72425.1"/>
    </source>
</evidence>
<reference evidence="1 2" key="1">
    <citation type="submission" date="2016-05" db="EMBL/GenBank/DDBJ databases">
        <title>Genome sequencing of Acetobacter pasteurianus strain SRCM100623.</title>
        <authorList>
            <person name="Song Y.R."/>
        </authorList>
    </citation>
    <scope>NUCLEOTIDE SEQUENCE [LARGE SCALE GENOMIC DNA]</scope>
    <source>
        <strain evidence="1 2">SRCM100623</strain>
    </source>
</reference>
<evidence type="ECO:0008006" key="3">
    <source>
        <dbReference type="Google" id="ProtNLM"/>
    </source>
</evidence>
<proteinExistence type="predicted"/>
<comment type="caution">
    <text evidence="1">The sequence shown here is derived from an EMBL/GenBank/DDBJ whole genome shotgun (WGS) entry which is preliminary data.</text>
</comment>
<organism evidence="1 2">
    <name type="scientific">Acetobacter pasteurianus</name>
    <name type="common">Acetobacter turbidans</name>
    <dbReference type="NCBI Taxonomy" id="438"/>
    <lineage>
        <taxon>Bacteria</taxon>
        <taxon>Pseudomonadati</taxon>
        <taxon>Pseudomonadota</taxon>
        <taxon>Alphaproteobacteria</taxon>
        <taxon>Acetobacterales</taxon>
        <taxon>Acetobacteraceae</taxon>
        <taxon>Acetobacter</taxon>
    </lineage>
</organism>
<dbReference type="InterPro" id="IPR049718">
    <property type="entry name" value="AKO59007-like"/>
</dbReference>
<evidence type="ECO:0000313" key="2">
    <source>
        <dbReference type="Proteomes" id="UP000093796"/>
    </source>
</evidence>
<dbReference type="AlphaFoldDB" id="A0A1A0DBL8"/>
<gene>
    <name evidence="1" type="ORF">SRCM100623_00964</name>
</gene>
<dbReference type="Proteomes" id="UP000093796">
    <property type="component" value="Unassembled WGS sequence"/>
</dbReference>
<name>A0A1A0DBL8_ACEPA</name>
<sequence>MAIVTPTRLRQTLSTSLAMYSPTLQDLVHNSNVVSGVLKEKGALKPYYGAEIRVPLIIDKLRAQWFTGYDKLQNSPRELVNSAVFTPKNVAVGWTITGTEELANKGKAEIHNLVKIYMQSAQDSMMDAWETALHADGTGMGGREMIGFGGALPIVPNVGVYGGIDRSSVGIWQTSTFHATTDFPDIGTTWDETTCRKILERVVASRSKGKRHATIAIADIKAYQAVSAACTAIQRIVDSRTAILGFDGLQISTPAGPITVMCANGVNTVMPENTIYGLDLEGLAIYYHPDRNFVPLFEGDGLRPINQDATAQYLVWNGELVMENPRFQWRLVTA</sequence>
<accession>A0A1A0DBL8</accession>
<dbReference type="OrthoDB" id="7220886at2"/>
<dbReference type="RefSeq" id="WP_064776082.1">
    <property type="nucleotide sequence ID" value="NZ_LYUD01000099.1"/>
</dbReference>
<dbReference type="NCBIfam" id="NF033394">
    <property type="entry name" value="capsid_maj_Podo"/>
    <property type="match status" value="1"/>
</dbReference>